<feature type="signal peptide" evidence="2">
    <location>
        <begin position="1"/>
        <end position="20"/>
    </location>
</feature>
<feature type="domain" description="PpiC" evidence="3">
    <location>
        <begin position="120"/>
        <end position="220"/>
    </location>
</feature>
<accession>K4IW80</accession>
<dbReference type="GO" id="GO:0003755">
    <property type="term" value="F:peptidyl-prolyl cis-trans isomerase activity"/>
    <property type="evidence" value="ECO:0007669"/>
    <property type="project" value="UniProtKB-KW"/>
</dbReference>
<proteinExistence type="predicted"/>
<dbReference type="KEGG" id="ptq:P700755_003050"/>
<evidence type="ECO:0000313" key="4">
    <source>
        <dbReference type="EMBL" id="AFU69720.1"/>
    </source>
</evidence>
<keyword evidence="2" id="KW-0732">Signal</keyword>
<dbReference type="Proteomes" id="UP000008514">
    <property type="component" value="Chromosome"/>
</dbReference>
<dbReference type="STRING" id="313595.P700755_003050"/>
<keyword evidence="1" id="KW-0697">Rotamase</keyword>
<keyword evidence="5" id="KW-1185">Reference proteome</keyword>
<dbReference type="InterPro" id="IPR046357">
    <property type="entry name" value="PPIase_dom_sf"/>
</dbReference>
<dbReference type="InterPro" id="IPR050245">
    <property type="entry name" value="PrsA_foldase"/>
</dbReference>
<evidence type="ECO:0000313" key="5">
    <source>
        <dbReference type="Proteomes" id="UP000008514"/>
    </source>
</evidence>
<reference evidence="4" key="2">
    <citation type="submission" date="2012-09" db="EMBL/GenBank/DDBJ databases">
        <title>The complete sequence of Psychroflexus torquis an extreme psychrophile from sea-ice that is stimulated by light.</title>
        <authorList>
            <person name="Feng S."/>
            <person name="Powell S.M."/>
            <person name="Bowman J.P."/>
        </authorList>
    </citation>
    <scope>NUCLEOTIDE SEQUENCE [LARGE SCALE GENOMIC DNA]</scope>
    <source>
        <strain evidence="4">ATCC 700755</strain>
    </source>
</reference>
<gene>
    <name evidence="4" type="ordered locus">P700755_003050</name>
</gene>
<protein>
    <submittedName>
        <fullName evidence="4">Peptidyl-prolyl cis-trans isomerase, rotamase_2 superfamily</fullName>
    </submittedName>
</protein>
<feature type="chain" id="PRO_5007919671" evidence="2">
    <location>
        <begin position="21"/>
        <end position="643"/>
    </location>
</feature>
<organism evidence="4 5">
    <name type="scientific">Psychroflexus torquis (strain ATCC 700755 / CIP 106069 / ACAM 623)</name>
    <dbReference type="NCBI Taxonomy" id="313595"/>
    <lineage>
        <taxon>Bacteria</taxon>
        <taxon>Pseudomonadati</taxon>
        <taxon>Bacteroidota</taxon>
        <taxon>Flavobacteriia</taxon>
        <taxon>Flavobacteriales</taxon>
        <taxon>Flavobacteriaceae</taxon>
        <taxon>Psychroflexus</taxon>
    </lineage>
</organism>
<dbReference type="EMBL" id="CP003879">
    <property type="protein sequence ID" value="AFU69720.1"/>
    <property type="molecule type" value="Genomic_DNA"/>
</dbReference>
<evidence type="ECO:0000256" key="1">
    <source>
        <dbReference type="PROSITE-ProRule" id="PRU00278"/>
    </source>
</evidence>
<dbReference type="eggNOG" id="COG0760">
    <property type="taxonomic scope" value="Bacteria"/>
</dbReference>
<dbReference type="InterPro" id="IPR000297">
    <property type="entry name" value="PPIase_PpiC"/>
</dbReference>
<dbReference type="AlphaFoldDB" id="K4IW80"/>
<dbReference type="PROSITE" id="PS50198">
    <property type="entry name" value="PPIC_PPIASE_2"/>
    <property type="match status" value="2"/>
</dbReference>
<feature type="domain" description="PpiC" evidence="3">
    <location>
        <begin position="225"/>
        <end position="324"/>
    </location>
</feature>
<evidence type="ECO:0000259" key="3">
    <source>
        <dbReference type="PROSITE" id="PS50198"/>
    </source>
</evidence>
<reference evidence="4" key="1">
    <citation type="submission" date="2006-03" db="EMBL/GenBank/DDBJ databases">
        <authorList>
            <person name="Bowman J."/>
            <person name="Ferriera S."/>
            <person name="Johnson J."/>
            <person name="Kravitz S."/>
            <person name="Halpern A."/>
            <person name="Remington K."/>
            <person name="Beeson K."/>
            <person name="Tran B."/>
            <person name="Rogers Y.-H."/>
            <person name="Friedman R."/>
            <person name="Venter J.C."/>
        </authorList>
    </citation>
    <scope>NUCLEOTIDE SEQUENCE [LARGE SCALE GENOMIC DNA]</scope>
    <source>
        <strain evidence="4">ATCC 700755</strain>
    </source>
</reference>
<dbReference type="OrthoDB" id="14196at2"/>
<name>K4IW80_PSYTT</name>
<evidence type="ECO:0000256" key="2">
    <source>
        <dbReference type="SAM" id="SignalP"/>
    </source>
</evidence>
<dbReference type="SUPFAM" id="SSF54534">
    <property type="entry name" value="FKBP-like"/>
    <property type="match status" value="2"/>
</dbReference>
<sequence>MKLLFSFYLVFICLVFTANAQDSNEVLFELDDESYEVGPFVESFQKNSELVASTKEDLEDYLRLYINFRLKIKSAYDQELDTLNSYQKEFSKYYKQIADSYISNGEVTEAMVKEAYGRTRTEVRASHILLNLSKYEEDTAKVYNRALVLMKRAENGEDFGMLAKQNSEDPSAQRNEGNLNWFNTFKMVYEFEDVAYKLDVGEISKPVRSDFGYHIIKKTGERASKGKLKTAHIMVVNKDSLRDPKEQIDKIYVKVKSGDDFHDLAKQYSDDTDTASKGGYVAAFGIGGLNSKTYENEAFQLENIGDYTEPFQTKFGWHIVKLIEVEPIQSFQDIKEDLKKRLKSSSRSKLLVSKIKEDLEARYEVTINEVASSYFLKALDSTFDKMKWRFSPGENLPETYVIKVEDKEVDFKTFGEYLERQQRKLSKLPKHKIVIENALNDMVYNELLAHHKTQLVEIDQDFANRIEEYKNGILIFDYMSTNVWEPISKDTLLQRDYYTSNQDEFVADSKIEGQLYTSASKSSIKDVRSRLKEKMTLDTISIQLPDDVILEQVSIPKSSSKIPKALKFKEGVSKIYKHLDQYLIMNAIEVKPSFVPEFNKVSGKIISSLQEKREEQLISNLRDQYTMKINKDILEKLKLKFEK</sequence>
<keyword evidence="1 4" id="KW-0413">Isomerase</keyword>
<dbReference type="HOGENOM" id="CLU_019451_0_0_10"/>
<dbReference type="PANTHER" id="PTHR47245">
    <property type="entry name" value="PEPTIDYLPROLYL ISOMERASE"/>
    <property type="match status" value="1"/>
</dbReference>
<dbReference type="Gene3D" id="3.10.50.40">
    <property type="match status" value="2"/>
</dbReference>
<dbReference type="Pfam" id="PF00639">
    <property type="entry name" value="Rotamase"/>
    <property type="match status" value="2"/>
</dbReference>
<dbReference type="RefSeq" id="WP_015025272.1">
    <property type="nucleotide sequence ID" value="NC_018721.1"/>
</dbReference>
<dbReference type="PANTHER" id="PTHR47245:SF2">
    <property type="entry name" value="PEPTIDYL-PROLYL CIS-TRANS ISOMERASE HP_0175-RELATED"/>
    <property type="match status" value="1"/>
</dbReference>